<reference evidence="1 2" key="1">
    <citation type="submission" date="2020-08" db="EMBL/GenBank/DDBJ databases">
        <title>Genomic Encyclopedia of Type Strains, Phase IV (KMG-IV): sequencing the most valuable type-strain genomes for metagenomic binning, comparative biology and taxonomic classification.</title>
        <authorList>
            <person name="Goeker M."/>
        </authorList>
    </citation>
    <scope>NUCLEOTIDE SEQUENCE [LARGE SCALE GENOMIC DNA]</scope>
    <source>
        <strain evidence="1 2">DSM 105040</strain>
    </source>
</reference>
<organism evidence="1 2">
    <name type="scientific">Actibacterium naphthalenivorans</name>
    <dbReference type="NCBI Taxonomy" id="1614693"/>
    <lineage>
        <taxon>Bacteria</taxon>
        <taxon>Pseudomonadati</taxon>
        <taxon>Pseudomonadota</taxon>
        <taxon>Alphaproteobacteria</taxon>
        <taxon>Rhodobacterales</taxon>
        <taxon>Roseobacteraceae</taxon>
        <taxon>Actibacterium</taxon>
    </lineage>
</organism>
<evidence type="ECO:0000313" key="2">
    <source>
        <dbReference type="Proteomes" id="UP000585681"/>
    </source>
</evidence>
<dbReference type="Proteomes" id="UP000585681">
    <property type="component" value="Unassembled WGS sequence"/>
</dbReference>
<sequence>MFRALLPVLLFVAACGVQTSSRPEAVLVERDRITVSMSSGWPCMGFRTDETRTADGWAGRLEGCPDAYPYRVSLYGMSNPLRTLLVEVFEAIGAEDLIAPAALVEITTDTGHVYRFRSPDPRKDD</sequence>
<name>A0A840CIA2_9RHOB</name>
<evidence type="ECO:0000313" key="1">
    <source>
        <dbReference type="EMBL" id="MBB4022496.1"/>
    </source>
</evidence>
<accession>A0A840CIA2</accession>
<keyword evidence="2" id="KW-1185">Reference proteome</keyword>
<comment type="caution">
    <text evidence="1">The sequence shown here is derived from an EMBL/GenBank/DDBJ whole genome shotgun (WGS) entry which is preliminary data.</text>
</comment>
<dbReference type="EMBL" id="JACIEQ010000003">
    <property type="protein sequence ID" value="MBB4022496.1"/>
    <property type="molecule type" value="Genomic_DNA"/>
</dbReference>
<dbReference type="RefSeq" id="WP_037207219.1">
    <property type="nucleotide sequence ID" value="NZ_JACIEQ010000003.1"/>
</dbReference>
<dbReference type="PROSITE" id="PS51257">
    <property type="entry name" value="PROKAR_LIPOPROTEIN"/>
    <property type="match status" value="1"/>
</dbReference>
<proteinExistence type="predicted"/>
<gene>
    <name evidence="1" type="ORF">GGR17_002315</name>
</gene>
<evidence type="ECO:0008006" key="3">
    <source>
        <dbReference type="Google" id="ProtNLM"/>
    </source>
</evidence>
<dbReference type="AlphaFoldDB" id="A0A840CIA2"/>
<protein>
    <recommendedName>
        <fullName evidence="3">Lipoprotein</fullName>
    </recommendedName>
</protein>